<keyword evidence="4" id="KW-1185">Reference proteome</keyword>
<proteinExistence type="predicted"/>
<dbReference type="EMBL" id="MVBO01000040">
    <property type="protein sequence ID" value="OZJ04464.1"/>
    <property type="molecule type" value="Genomic_DNA"/>
</dbReference>
<name>A0A261Y1S7_9FUNG</name>
<sequence>MHRWNLHFGGLVATCLWWLSVAQDTTTGAQSTATAISSGSSGSSSSSSLSSGAIVGIVIGIIAFFLLMFMLAFRQYQDRRAILETAGAPPPMAYAGGGPAGTEPPIGQVAGPAYGGGVPPAYAGMPAGPAYGPGPAAPAPVMMTPVAQPRIVTGGAMV</sequence>
<evidence type="ECO:0000256" key="1">
    <source>
        <dbReference type="SAM" id="Phobius"/>
    </source>
</evidence>
<dbReference type="AlphaFoldDB" id="A0A261Y1S7"/>
<evidence type="ECO:0000256" key="2">
    <source>
        <dbReference type="SAM" id="SignalP"/>
    </source>
</evidence>
<feature type="chain" id="PRO_5012627809" evidence="2">
    <location>
        <begin position="23"/>
        <end position="158"/>
    </location>
</feature>
<evidence type="ECO:0000313" key="4">
    <source>
        <dbReference type="Proteomes" id="UP000242875"/>
    </source>
</evidence>
<protein>
    <submittedName>
        <fullName evidence="3">Uncharacterized protein</fullName>
    </submittedName>
</protein>
<organism evidence="3 4">
    <name type="scientific">Bifiguratus adelaidae</name>
    <dbReference type="NCBI Taxonomy" id="1938954"/>
    <lineage>
        <taxon>Eukaryota</taxon>
        <taxon>Fungi</taxon>
        <taxon>Fungi incertae sedis</taxon>
        <taxon>Mucoromycota</taxon>
        <taxon>Mucoromycotina</taxon>
        <taxon>Endogonomycetes</taxon>
        <taxon>Endogonales</taxon>
        <taxon>Endogonales incertae sedis</taxon>
        <taxon>Bifiguratus</taxon>
    </lineage>
</organism>
<comment type="caution">
    <text evidence="3">The sequence shown here is derived from an EMBL/GenBank/DDBJ whole genome shotgun (WGS) entry which is preliminary data.</text>
</comment>
<accession>A0A261Y1S7</accession>
<gene>
    <name evidence="3" type="ORF">BZG36_02807</name>
</gene>
<feature type="signal peptide" evidence="2">
    <location>
        <begin position="1"/>
        <end position="22"/>
    </location>
</feature>
<keyword evidence="1" id="KW-0812">Transmembrane</keyword>
<keyword evidence="1" id="KW-0472">Membrane</keyword>
<dbReference type="Proteomes" id="UP000242875">
    <property type="component" value="Unassembled WGS sequence"/>
</dbReference>
<keyword evidence="2" id="KW-0732">Signal</keyword>
<feature type="transmembrane region" description="Helical" evidence="1">
    <location>
        <begin position="53"/>
        <end position="73"/>
    </location>
</feature>
<evidence type="ECO:0000313" key="3">
    <source>
        <dbReference type="EMBL" id="OZJ04464.1"/>
    </source>
</evidence>
<reference evidence="3 4" key="1">
    <citation type="journal article" date="2017" name="Mycologia">
        <title>Bifiguratus adelaidae, gen. et sp. nov., a new member of Mucoromycotina in endophytic and soil-dwelling habitats.</title>
        <authorList>
            <person name="Torres-Cruz T.J."/>
            <person name="Billingsley Tobias T.L."/>
            <person name="Almatruk M."/>
            <person name="Hesse C."/>
            <person name="Kuske C.R."/>
            <person name="Desiro A."/>
            <person name="Benucci G.M."/>
            <person name="Bonito G."/>
            <person name="Stajich J.E."/>
            <person name="Dunlap C."/>
            <person name="Arnold A.E."/>
            <person name="Porras-Alfaro A."/>
        </authorList>
    </citation>
    <scope>NUCLEOTIDE SEQUENCE [LARGE SCALE GENOMIC DNA]</scope>
    <source>
        <strain evidence="3 4">AZ0501</strain>
    </source>
</reference>
<keyword evidence="1" id="KW-1133">Transmembrane helix</keyword>